<keyword evidence="1" id="KW-0472">Membrane</keyword>
<dbReference type="Proteomes" id="UP000272003">
    <property type="component" value="Chromosome"/>
</dbReference>
<keyword evidence="3" id="KW-1185">Reference proteome</keyword>
<name>A0A387ASF0_9LACO</name>
<keyword evidence="1" id="KW-1133">Transmembrane helix</keyword>
<dbReference type="KEGG" id="abom:D7I45_01795"/>
<dbReference type="AlphaFoldDB" id="A0A387ASF0"/>
<reference evidence="2 3" key="1">
    <citation type="submission" date="2018-09" db="EMBL/GenBank/DDBJ databases">
        <title>Genome sequencing of strain BHWM-4.</title>
        <authorList>
            <person name="Heo J."/>
            <person name="Kim S.-J."/>
            <person name="Kwon S.-W."/>
        </authorList>
    </citation>
    <scope>NUCLEOTIDE SEQUENCE [LARGE SCALE GENOMIC DNA]</scope>
    <source>
        <strain evidence="2 3">BHWM-4</strain>
    </source>
</reference>
<organism evidence="2 3">
    <name type="scientific">Apilactobacillus bombintestini</name>
    <dbReference type="NCBI Taxonomy" id="2419772"/>
    <lineage>
        <taxon>Bacteria</taxon>
        <taxon>Bacillati</taxon>
        <taxon>Bacillota</taxon>
        <taxon>Bacilli</taxon>
        <taxon>Lactobacillales</taxon>
        <taxon>Lactobacillaceae</taxon>
        <taxon>Apilactobacillus</taxon>
    </lineage>
</organism>
<evidence type="ECO:0000256" key="1">
    <source>
        <dbReference type="SAM" id="Phobius"/>
    </source>
</evidence>
<gene>
    <name evidence="2" type="ORF">D7I45_01795</name>
</gene>
<feature type="transmembrane region" description="Helical" evidence="1">
    <location>
        <begin position="6"/>
        <end position="28"/>
    </location>
</feature>
<evidence type="ECO:0000313" key="2">
    <source>
        <dbReference type="EMBL" id="AYF92311.1"/>
    </source>
</evidence>
<accession>A0A387ASF0</accession>
<evidence type="ECO:0000313" key="3">
    <source>
        <dbReference type="Proteomes" id="UP000272003"/>
    </source>
</evidence>
<dbReference type="EMBL" id="CP032626">
    <property type="protein sequence ID" value="AYF92311.1"/>
    <property type="molecule type" value="Genomic_DNA"/>
</dbReference>
<dbReference type="RefSeq" id="WP_120784085.1">
    <property type="nucleotide sequence ID" value="NZ_CP032626.1"/>
</dbReference>
<protein>
    <submittedName>
        <fullName evidence="2">Uncharacterized protein</fullName>
    </submittedName>
</protein>
<keyword evidence="1" id="KW-0812">Transmembrane</keyword>
<sequence>MHSGEIAEWVAAIAEACSVVVALFLPYYNQHVENKRKLRNIKMLIRRMGRRAVNGEPEAMEHLQTILTTAYLKNINSRTEDVINKGQQLLDILNMTDGKPNDEQKKTMRRLIKEIEYM</sequence>
<proteinExistence type="predicted"/>
<dbReference type="OrthoDB" id="3174721at2"/>